<comment type="subcellular location">
    <subcellularLocation>
        <location evidence="1">Cell membrane</location>
        <topology evidence="1">Multi-pass membrane protein</topology>
    </subcellularLocation>
</comment>
<feature type="transmembrane region" description="Helical" evidence="9">
    <location>
        <begin position="45"/>
        <end position="65"/>
    </location>
</feature>
<reference evidence="11" key="1">
    <citation type="submission" date="2022-01" db="EMBL/GenBank/DDBJ databases">
        <authorList>
            <person name="King R."/>
        </authorList>
    </citation>
    <scope>NUCLEOTIDE SEQUENCE</scope>
</reference>
<evidence type="ECO:0000256" key="4">
    <source>
        <dbReference type="ARBA" id="ARBA00022989"/>
    </source>
</evidence>
<evidence type="ECO:0000256" key="7">
    <source>
        <dbReference type="ARBA" id="ARBA00024348"/>
    </source>
</evidence>
<feature type="transmembrane region" description="Helical" evidence="9">
    <location>
        <begin position="399"/>
        <end position="425"/>
    </location>
</feature>
<sequence length="441" mass="47755">MSYVIINSCIGNLLSFSVGTALTWASPEIDKLNSTVGITSDEGTWVTSSLHLGAVFGPFLFGYLADSIGRKLTLIGIGIPVAISYLLMAFIKNVYAFYFSRFITGLGTGGLFTVMPMYIGEIADSSNRGLMGGLLNLFLCLGMLFTYCLGPYISLLAFNLICAVFPITFLVGFYVYAVETPTHLLKKRQPIKARGSLERIRGTTHVSEELSAIEKALEAEGKASLADLITIPGNRKAFIIGLGLIAFQQLSGINAVLSFAGSIFKNAGSSLDPNVCSIIIGVVQLVSSFLSSVLIDRLGRKILLIASGVGMVLSEAPLGVYSYVNDTLHKDLSGVAFLPIVLLIVYMLTYNVGSGPLPWTIMGELYPSNVKSLGSTLTSVVCWLMGFLIVKYFNAVQESIGLAWCFWIFSFCCAGSIFFTVFYVIETKGKSLEQIQDELKR</sequence>
<dbReference type="PROSITE" id="PS50850">
    <property type="entry name" value="MFS"/>
    <property type="match status" value="1"/>
</dbReference>
<feature type="transmembrane region" description="Helical" evidence="9">
    <location>
        <begin position="72"/>
        <end position="91"/>
    </location>
</feature>
<keyword evidence="4 9" id="KW-1133">Transmembrane helix</keyword>
<dbReference type="PANTHER" id="PTHR48021:SF47">
    <property type="entry name" value="GH17672P"/>
    <property type="match status" value="1"/>
</dbReference>
<dbReference type="NCBIfam" id="TIGR00879">
    <property type="entry name" value="SP"/>
    <property type="match status" value="1"/>
</dbReference>
<dbReference type="InterPro" id="IPR044775">
    <property type="entry name" value="MFS_ERD6/Tret1-like"/>
</dbReference>
<evidence type="ECO:0000256" key="5">
    <source>
        <dbReference type="ARBA" id="ARBA00023136"/>
    </source>
</evidence>
<dbReference type="InterPro" id="IPR003663">
    <property type="entry name" value="Sugar/inositol_transpt"/>
</dbReference>
<dbReference type="Pfam" id="PF00083">
    <property type="entry name" value="Sugar_tr"/>
    <property type="match status" value="1"/>
</dbReference>
<dbReference type="AlphaFoldDB" id="A0A9N9TRQ3"/>
<dbReference type="Proteomes" id="UP001153712">
    <property type="component" value="Chromosome 5"/>
</dbReference>
<keyword evidence="3 9" id="KW-0812">Transmembrane</keyword>
<evidence type="ECO:0000256" key="9">
    <source>
        <dbReference type="SAM" id="Phobius"/>
    </source>
</evidence>
<dbReference type="SUPFAM" id="SSF103473">
    <property type="entry name" value="MFS general substrate transporter"/>
    <property type="match status" value="1"/>
</dbReference>
<evidence type="ECO:0000259" key="10">
    <source>
        <dbReference type="PROSITE" id="PS50850"/>
    </source>
</evidence>
<dbReference type="GO" id="GO:0051119">
    <property type="term" value="F:sugar transmembrane transporter activity"/>
    <property type="evidence" value="ECO:0007669"/>
    <property type="project" value="InterPro"/>
</dbReference>
<evidence type="ECO:0000313" key="11">
    <source>
        <dbReference type="EMBL" id="CAG9862028.1"/>
    </source>
</evidence>
<dbReference type="EMBL" id="OU900098">
    <property type="protein sequence ID" value="CAG9862028.1"/>
    <property type="molecule type" value="Genomic_DNA"/>
</dbReference>
<feature type="transmembrane region" description="Helical" evidence="9">
    <location>
        <begin position="97"/>
        <end position="118"/>
    </location>
</feature>
<dbReference type="InterPro" id="IPR005828">
    <property type="entry name" value="MFS_sugar_transport-like"/>
</dbReference>
<organism evidence="11 12">
    <name type="scientific">Phyllotreta striolata</name>
    <name type="common">Striped flea beetle</name>
    <name type="synonym">Crioceris striolata</name>
    <dbReference type="NCBI Taxonomy" id="444603"/>
    <lineage>
        <taxon>Eukaryota</taxon>
        <taxon>Metazoa</taxon>
        <taxon>Ecdysozoa</taxon>
        <taxon>Arthropoda</taxon>
        <taxon>Hexapoda</taxon>
        <taxon>Insecta</taxon>
        <taxon>Pterygota</taxon>
        <taxon>Neoptera</taxon>
        <taxon>Endopterygota</taxon>
        <taxon>Coleoptera</taxon>
        <taxon>Polyphaga</taxon>
        <taxon>Cucujiformia</taxon>
        <taxon>Chrysomeloidea</taxon>
        <taxon>Chrysomelidae</taxon>
        <taxon>Galerucinae</taxon>
        <taxon>Alticini</taxon>
        <taxon>Phyllotreta</taxon>
    </lineage>
</organism>
<keyword evidence="5 9" id="KW-0472">Membrane</keyword>
<feature type="transmembrane region" description="Helical" evidence="9">
    <location>
        <begin position="373"/>
        <end position="393"/>
    </location>
</feature>
<dbReference type="OrthoDB" id="4142200at2759"/>
<feature type="transmembrane region" description="Helical" evidence="9">
    <location>
        <begin position="336"/>
        <end position="353"/>
    </location>
</feature>
<gene>
    <name evidence="11" type="ORF">PHYEVI_LOCUS8351</name>
</gene>
<feature type="transmembrane region" description="Helical" evidence="9">
    <location>
        <begin position="130"/>
        <end position="147"/>
    </location>
</feature>
<comment type="similarity">
    <text evidence="7">Belongs to the major facilitator superfamily. Sugar transporter (TC 2.A.1.1) family. Trehalose transporter subfamily.</text>
</comment>
<dbReference type="PRINTS" id="PR00171">
    <property type="entry name" value="SUGRTRNSPORT"/>
</dbReference>
<feature type="transmembrane region" description="Helical" evidence="9">
    <location>
        <begin position="237"/>
        <end position="257"/>
    </location>
</feature>
<keyword evidence="2" id="KW-1003">Cell membrane</keyword>
<dbReference type="PROSITE" id="PS00217">
    <property type="entry name" value="SUGAR_TRANSPORT_2"/>
    <property type="match status" value="1"/>
</dbReference>
<feature type="transmembrane region" description="Helical" evidence="9">
    <location>
        <begin position="302"/>
        <end position="324"/>
    </location>
</feature>
<dbReference type="CDD" id="cd17358">
    <property type="entry name" value="MFS_GLUT6_8_Class3_like"/>
    <property type="match status" value="1"/>
</dbReference>
<dbReference type="InterPro" id="IPR005829">
    <property type="entry name" value="Sugar_transporter_CS"/>
</dbReference>
<feature type="domain" description="Major facilitator superfamily (MFS) profile" evidence="10">
    <location>
        <begin position="1"/>
        <end position="428"/>
    </location>
</feature>
<dbReference type="PROSITE" id="PS00216">
    <property type="entry name" value="SUGAR_TRANSPORT_1"/>
    <property type="match status" value="1"/>
</dbReference>
<accession>A0A9N9TRQ3</accession>
<protein>
    <recommendedName>
        <fullName evidence="10">Major facilitator superfamily (MFS) profile domain-containing protein</fullName>
    </recommendedName>
</protein>
<keyword evidence="6" id="KW-0325">Glycoprotein</keyword>
<evidence type="ECO:0000256" key="2">
    <source>
        <dbReference type="ARBA" id="ARBA00022475"/>
    </source>
</evidence>
<dbReference type="GO" id="GO:0005886">
    <property type="term" value="C:plasma membrane"/>
    <property type="evidence" value="ECO:0007669"/>
    <property type="project" value="UniProtKB-SubCell"/>
</dbReference>
<evidence type="ECO:0000256" key="6">
    <source>
        <dbReference type="ARBA" id="ARBA00023180"/>
    </source>
</evidence>
<name>A0A9N9TRQ3_PHYSR</name>
<keyword evidence="12" id="KW-1185">Reference proteome</keyword>
<evidence type="ECO:0000256" key="3">
    <source>
        <dbReference type="ARBA" id="ARBA00022692"/>
    </source>
</evidence>
<dbReference type="InterPro" id="IPR020846">
    <property type="entry name" value="MFS_dom"/>
</dbReference>
<dbReference type="PANTHER" id="PTHR48021">
    <property type="match status" value="1"/>
</dbReference>
<feature type="transmembrane region" description="Helical" evidence="9">
    <location>
        <begin position="277"/>
        <end position="295"/>
    </location>
</feature>
<keyword evidence="8" id="KW-0813">Transport</keyword>
<dbReference type="InterPro" id="IPR036259">
    <property type="entry name" value="MFS_trans_sf"/>
</dbReference>
<evidence type="ECO:0000256" key="8">
    <source>
        <dbReference type="RuleBase" id="RU003346"/>
    </source>
</evidence>
<dbReference type="Gene3D" id="1.20.1250.20">
    <property type="entry name" value="MFS general substrate transporter like domains"/>
    <property type="match status" value="1"/>
</dbReference>
<feature type="transmembrane region" description="Helical" evidence="9">
    <location>
        <begin position="5"/>
        <end position="25"/>
    </location>
</feature>
<proteinExistence type="inferred from homology"/>
<dbReference type="FunFam" id="1.20.1250.20:FF:000055">
    <property type="entry name" value="Facilitated trehalose transporter Tret1-2 homolog"/>
    <property type="match status" value="1"/>
</dbReference>
<evidence type="ECO:0000256" key="1">
    <source>
        <dbReference type="ARBA" id="ARBA00004651"/>
    </source>
</evidence>
<dbReference type="InterPro" id="IPR050549">
    <property type="entry name" value="MFS_Trehalose_Transporter"/>
</dbReference>
<evidence type="ECO:0000313" key="12">
    <source>
        <dbReference type="Proteomes" id="UP001153712"/>
    </source>
</evidence>
<feature type="transmembrane region" description="Helical" evidence="9">
    <location>
        <begin position="153"/>
        <end position="178"/>
    </location>
</feature>